<accession>A0A4U6VSW4</accession>
<dbReference type="Proteomes" id="UP000298652">
    <property type="component" value="Chromosome 2"/>
</dbReference>
<name>A0A4U6VSW4_SETVI</name>
<evidence type="ECO:0000256" key="1">
    <source>
        <dbReference type="SAM" id="SignalP"/>
    </source>
</evidence>
<proteinExistence type="predicted"/>
<evidence type="ECO:0000313" key="3">
    <source>
        <dbReference type="Proteomes" id="UP000298652"/>
    </source>
</evidence>
<dbReference type="Gramene" id="TKW32980">
    <property type="protein sequence ID" value="TKW32980"/>
    <property type="gene ID" value="SEVIR_2G202500v2"/>
</dbReference>
<dbReference type="EMBL" id="CM016553">
    <property type="protein sequence ID" value="TKW32980.1"/>
    <property type="molecule type" value="Genomic_DNA"/>
</dbReference>
<evidence type="ECO:0000313" key="2">
    <source>
        <dbReference type="EMBL" id="TKW32980.1"/>
    </source>
</evidence>
<keyword evidence="1" id="KW-0732">Signal</keyword>
<feature type="signal peptide" evidence="1">
    <location>
        <begin position="1"/>
        <end position="30"/>
    </location>
</feature>
<gene>
    <name evidence="2" type="ORF">SEVIR_2G202500v2</name>
</gene>
<keyword evidence="3" id="KW-1185">Reference proteome</keyword>
<protein>
    <recommendedName>
        <fullName evidence="4">CASP-like protein</fullName>
    </recommendedName>
</protein>
<organism evidence="2 3">
    <name type="scientific">Setaria viridis</name>
    <name type="common">Green bristlegrass</name>
    <name type="synonym">Setaria italica subsp. viridis</name>
    <dbReference type="NCBI Taxonomy" id="4556"/>
    <lineage>
        <taxon>Eukaryota</taxon>
        <taxon>Viridiplantae</taxon>
        <taxon>Streptophyta</taxon>
        <taxon>Embryophyta</taxon>
        <taxon>Tracheophyta</taxon>
        <taxon>Spermatophyta</taxon>
        <taxon>Magnoliopsida</taxon>
        <taxon>Liliopsida</taxon>
        <taxon>Poales</taxon>
        <taxon>Poaceae</taxon>
        <taxon>PACMAD clade</taxon>
        <taxon>Panicoideae</taxon>
        <taxon>Panicodae</taxon>
        <taxon>Paniceae</taxon>
        <taxon>Cenchrinae</taxon>
        <taxon>Setaria</taxon>
    </lineage>
</organism>
<dbReference type="AlphaFoldDB" id="A0A4U6VSW4"/>
<feature type="chain" id="PRO_5020740929" description="CASP-like protein" evidence="1">
    <location>
        <begin position="31"/>
        <end position="76"/>
    </location>
</feature>
<sequence>MFGTASFYGGRGRILVRSLLLFLYLMSVSLKLLHNADESDAALKFCIPQGDLDVRRSGGFLAMLSMIQDFLLLFLA</sequence>
<evidence type="ECO:0008006" key="4">
    <source>
        <dbReference type="Google" id="ProtNLM"/>
    </source>
</evidence>
<reference evidence="2" key="1">
    <citation type="submission" date="2019-03" db="EMBL/GenBank/DDBJ databases">
        <title>WGS assembly of Setaria viridis.</title>
        <authorList>
            <person name="Huang P."/>
            <person name="Jenkins J."/>
            <person name="Grimwood J."/>
            <person name="Barry K."/>
            <person name="Healey A."/>
            <person name="Mamidi S."/>
            <person name="Sreedasyam A."/>
            <person name="Shu S."/>
            <person name="Feldman M."/>
            <person name="Wu J."/>
            <person name="Yu Y."/>
            <person name="Chen C."/>
            <person name="Johnson J."/>
            <person name="Rokhsar D."/>
            <person name="Baxter I."/>
            <person name="Schmutz J."/>
            <person name="Brutnell T."/>
            <person name="Kellogg E."/>
        </authorList>
    </citation>
    <scope>NUCLEOTIDE SEQUENCE [LARGE SCALE GENOMIC DNA]</scope>
</reference>